<dbReference type="AlphaFoldDB" id="A0AAJ6NMY3"/>
<feature type="transmembrane region" description="Helical" evidence="5">
    <location>
        <begin position="78"/>
        <end position="101"/>
    </location>
</feature>
<proteinExistence type="predicted"/>
<dbReference type="Pfam" id="PF07690">
    <property type="entry name" value="MFS_1"/>
    <property type="match status" value="1"/>
</dbReference>
<dbReference type="SUPFAM" id="SSF103473">
    <property type="entry name" value="MFS general substrate transporter"/>
    <property type="match status" value="1"/>
</dbReference>
<keyword evidence="3 5" id="KW-1133">Transmembrane helix</keyword>
<dbReference type="PROSITE" id="PS50850">
    <property type="entry name" value="MFS"/>
    <property type="match status" value="1"/>
</dbReference>
<dbReference type="GO" id="GO:0022857">
    <property type="term" value="F:transmembrane transporter activity"/>
    <property type="evidence" value="ECO:0007669"/>
    <property type="project" value="InterPro"/>
</dbReference>
<dbReference type="RefSeq" id="WP_281480761.1">
    <property type="nucleotide sequence ID" value="NZ_CP124543.1"/>
</dbReference>
<dbReference type="Proteomes" id="UP001223520">
    <property type="component" value="Chromosome"/>
</dbReference>
<keyword evidence="8" id="KW-1185">Reference proteome</keyword>
<dbReference type="InterPro" id="IPR052528">
    <property type="entry name" value="Sugar_transport-like"/>
</dbReference>
<feature type="transmembrane region" description="Helical" evidence="5">
    <location>
        <begin position="113"/>
        <end position="137"/>
    </location>
</feature>
<dbReference type="KEGG" id="hbq:QI031_16545"/>
<reference evidence="7 8" key="1">
    <citation type="journal article" date="2023" name="Limnol Oceanogr Lett">
        <title>Environmental adaptations by the intertidal Antarctic cyanobacterium Halotia branconii CENA392 as revealed using long-read genome sequencing.</title>
        <authorList>
            <person name="Dextro R.B."/>
            <person name="Delbaje E."/>
            <person name="Freitas P.N.N."/>
            <person name="Geraldes V."/>
            <person name="Pinto E."/>
            <person name="Long P.F."/>
            <person name="Fiore M.F."/>
        </authorList>
    </citation>
    <scope>NUCLEOTIDE SEQUENCE [LARGE SCALE GENOMIC DNA]</scope>
    <source>
        <strain evidence="7 8">CENA392</strain>
    </source>
</reference>
<dbReference type="PANTHER" id="PTHR23526:SF2">
    <property type="entry name" value="MAJOR FACILITATOR SUPERFAMILY (MFS) PROFILE DOMAIN-CONTAINING PROTEIN"/>
    <property type="match status" value="1"/>
</dbReference>
<protein>
    <submittedName>
        <fullName evidence="7">MFS transporter</fullName>
    </submittedName>
</protein>
<organism evidence="7 8">
    <name type="scientific">Halotia branconii CENA392</name>
    <dbReference type="NCBI Taxonomy" id="1539056"/>
    <lineage>
        <taxon>Bacteria</taxon>
        <taxon>Bacillati</taxon>
        <taxon>Cyanobacteriota</taxon>
        <taxon>Cyanophyceae</taxon>
        <taxon>Nostocales</taxon>
        <taxon>Nodulariaceae</taxon>
        <taxon>Halotia</taxon>
    </lineage>
</organism>
<feature type="transmembrane region" description="Helical" evidence="5">
    <location>
        <begin position="319"/>
        <end position="339"/>
    </location>
</feature>
<keyword evidence="2 5" id="KW-0812">Transmembrane</keyword>
<evidence type="ECO:0000313" key="7">
    <source>
        <dbReference type="EMBL" id="WGV23435.1"/>
    </source>
</evidence>
<gene>
    <name evidence="7" type="ORF">QI031_16545</name>
</gene>
<dbReference type="Gene3D" id="1.20.1250.20">
    <property type="entry name" value="MFS general substrate transporter like domains"/>
    <property type="match status" value="2"/>
</dbReference>
<feature type="transmembrane region" description="Helical" evidence="5">
    <location>
        <begin position="351"/>
        <end position="371"/>
    </location>
</feature>
<feature type="transmembrane region" description="Helical" evidence="5">
    <location>
        <begin position="446"/>
        <end position="467"/>
    </location>
</feature>
<feature type="domain" description="Major facilitator superfamily (MFS) profile" evidence="6">
    <location>
        <begin position="280"/>
        <end position="472"/>
    </location>
</feature>
<evidence type="ECO:0000256" key="1">
    <source>
        <dbReference type="ARBA" id="ARBA00004651"/>
    </source>
</evidence>
<evidence type="ECO:0000256" key="2">
    <source>
        <dbReference type="ARBA" id="ARBA00022692"/>
    </source>
</evidence>
<evidence type="ECO:0000256" key="5">
    <source>
        <dbReference type="SAM" id="Phobius"/>
    </source>
</evidence>
<dbReference type="PANTHER" id="PTHR23526">
    <property type="entry name" value="INTEGRAL MEMBRANE TRANSPORT PROTEIN-RELATED"/>
    <property type="match status" value="1"/>
</dbReference>
<feature type="transmembrane region" description="Helical" evidence="5">
    <location>
        <begin position="52"/>
        <end position="72"/>
    </location>
</feature>
<feature type="transmembrane region" description="Helical" evidence="5">
    <location>
        <begin position="286"/>
        <end position="307"/>
    </location>
</feature>
<comment type="subcellular location">
    <subcellularLocation>
        <location evidence="1">Cell membrane</location>
        <topology evidence="1">Multi-pass membrane protein</topology>
    </subcellularLocation>
</comment>
<name>A0AAJ6NMY3_9CYAN</name>
<feature type="transmembrane region" description="Helical" evidence="5">
    <location>
        <begin position="415"/>
        <end position="440"/>
    </location>
</feature>
<feature type="transmembrane region" description="Helical" evidence="5">
    <location>
        <begin position="191"/>
        <end position="209"/>
    </location>
</feature>
<evidence type="ECO:0000256" key="3">
    <source>
        <dbReference type="ARBA" id="ARBA00022989"/>
    </source>
</evidence>
<dbReference type="EMBL" id="CP124543">
    <property type="protein sequence ID" value="WGV23435.1"/>
    <property type="molecule type" value="Genomic_DNA"/>
</dbReference>
<evidence type="ECO:0000313" key="8">
    <source>
        <dbReference type="Proteomes" id="UP001223520"/>
    </source>
</evidence>
<feature type="transmembrane region" description="Helical" evidence="5">
    <location>
        <begin position="215"/>
        <end position="235"/>
    </location>
</feature>
<keyword evidence="4 5" id="KW-0472">Membrane</keyword>
<evidence type="ECO:0000259" key="6">
    <source>
        <dbReference type="PROSITE" id="PS50850"/>
    </source>
</evidence>
<dbReference type="InterPro" id="IPR011701">
    <property type="entry name" value="MFS"/>
</dbReference>
<evidence type="ECO:0000256" key="4">
    <source>
        <dbReference type="ARBA" id="ARBA00023136"/>
    </source>
</evidence>
<feature type="transmembrane region" description="Helical" evidence="5">
    <location>
        <begin position="143"/>
        <end position="170"/>
    </location>
</feature>
<dbReference type="InterPro" id="IPR036259">
    <property type="entry name" value="MFS_trans_sf"/>
</dbReference>
<dbReference type="InterPro" id="IPR020846">
    <property type="entry name" value="MFS_dom"/>
</dbReference>
<dbReference type="GO" id="GO:0005886">
    <property type="term" value="C:plasma membrane"/>
    <property type="evidence" value="ECO:0007669"/>
    <property type="project" value="UniProtKB-SubCell"/>
</dbReference>
<accession>A0AAJ6NMY3</accession>
<feature type="transmembrane region" description="Helical" evidence="5">
    <location>
        <begin position="377"/>
        <end position="395"/>
    </location>
</feature>
<sequence>MNSVPLETAASLTLEIPQTVTPQITLPPISTLSPRISKNAIRTSLKASTTDAVLATVFSITTGGILLSNFLVELDASPVVFGMLSSIPMLVNLIQPFGAYLSERTTSRLRYSLWIHGISRLLWLILVVGIAIFNWGGLNSHQLVVLTLLIVLFSHLVGGLGSASWLSWLAMIVPRRLRGRYFGLRNSAASMTNLLCVPLAGLTISHWYGGSLQGYGVVLLVGTVLGIVGLGCQCLKADVNPQLQNIVFQPPQNSTSAADENEQICIPKITPPQNDFVSSIWKNSNFLMFLLYFSFWMLAINLSAPFFNFYMLETLHLDVSLVTIYSSLQAGANLLMLVLWGKLADKIGNRLILISVGILVAVIPLFWLGINTDSFDLWLWLPLLHILIGGTGAAVDLCNNNMQLDITPIRNQSIYFAIAAAVAGVSGALGTTIGSLIAQFTGSGGLLGLFALSSLLRLVALTPLMFVKEPGR</sequence>